<sequence length="260" mass="30215">MSGYILCQTKKADRPYFIENISTNIYTLEELCYYLFHNLYLVDETIINEGLCSWIQEELKLPKLAYKLRMGLGKFCSAEDVLYPIFKEINYLTYEELKALNGKLQKLDRESLPVREKQKGDTLMANGMYVHAIQVYQKLLETEDLEEYREGLTESIWHNLGCAYSYLFLMEKALECFQKAYEAGKSQTALRTLLLAAHSVRSRAEYEAFARDLGVGEEILEEIESILKNFDMKKKPFVEQGQADNLLENLTREYHRGTGS</sequence>
<keyword evidence="1" id="KW-0802">TPR repeat</keyword>
<dbReference type="SUPFAM" id="SSF48452">
    <property type="entry name" value="TPR-like"/>
    <property type="match status" value="1"/>
</dbReference>
<proteinExistence type="predicted"/>
<accession>A0A6N2VCT5</accession>
<gene>
    <name evidence="2" type="ORF">BGLFYP119_02638</name>
</gene>
<dbReference type="AlphaFoldDB" id="A0A6N2VCT5"/>
<feature type="repeat" description="TPR" evidence="1">
    <location>
        <begin position="154"/>
        <end position="187"/>
    </location>
</feature>
<organism evidence="2">
    <name type="scientific">Blautia glucerasea</name>
    <dbReference type="NCBI Taxonomy" id="536633"/>
    <lineage>
        <taxon>Bacteria</taxon>
        <taxon>Bacillati</taxon>
        <taxon>Bacillota</taxon>
        <taxon>Clostridia</taxon>
        <taxon>Lachnospirales</taxon>
        <taxon>Lachnospiraceae</taxon>
        <taxon>Blautia</taxon>
    </lineage>
</organism>
<dbReference type="Pfam" id="PF13181">
    <property type="entry name" value="TPR_8"/>
    <property type="match status" value="1"/>
</dbReference>
<protein>
    <submittedName>
        <fullName evidence="2">Tetratricopeptide repeat protein</fullName>
    </submittedName>
</protein>
<dbReference type="EMBL" id="CACRST010000025">
    <property type="protein sequence ID" value="VYT28445.1"/>
    <property type="molecule type" value="Genomic_DNA"/>
</dbReference>
<dbReference type="PROSITE" id="PS50005">
    <property type="entry name" value="TPR"/>
    <property type="match status" value="1"/>
</dbReference>
<dbReference type="InterPro" id="IPR019734">
    <property type="entry name" value="TPR_rpt"/>
</dbReference>
<reference evidence="2" key="1">
    <citation type="submission" date="2019-11" db="EMBL/GenBank/DDBJ databases">
        <authorList>
            <person name="Feng L."/>
        </authorList>
    </citation>
    <scope>NUCLEOTIDE SEQUENCE</scope>
    <source>
        <strain evidence="2">BgluceraseaLFYP119</strain>
    </source>
</reference>
<dbReference type="RefSeq" id="WP_156355194.1">
    <property type="nucleotide sequence ID" value="NZ_CACRST010000025.1"/>
</dbReference>
<evidence type="ECO:0000313" key="2">
    <source>
        <dbReference type="EMBL" id="VYT28445.1"/>
    </source>
</evidence>
<evidence type="ECO:0000256" key="1">
    <source>
        <dbReference type="PROSITE-ProRule" id="PRU00339"/>
    </source>
</evidence>
<dbReference type="InterPro" id="IPR011990">
    <property type="entry name" value="TPR-like_helical_dom_sf"/>
</dbReference>
<dbReference type="Gene3D" id="1.25.40.10">
    <property type="entry name" value="Tetratricopeptide repeat domain"/>
    <property type="match status" value="1"/>
</dbReference>
<name>A0A6N2VCT5_9FIRM</name>